<evidence type="ECO:0000256" key="1">
    <source>
        <dbReference type="ARBA" id="ARBA00022741"/>
    </source>
</evidence>
<keyword evidence="6" id="KW-1185">Reference proteome</keyword>
<dbReference type="Proteomes" id="UP000184510">
    <property type="component" value="Unassembled WGS sequence"/>
</dbReference>
<dbReference type="AlphaFoldDB" id="A0A1M6E0P7"/>
<dbReference type="OrthoDB" id="9782422at2"/>
<dbReference type="InterPro" id="IPR052708">
    <property type="entry name" value="PxpC"/>
</dbReference>
<dbReference type="PANTHER" id="PTHR43309:SF4">
    <property type="entry name" value="CARBOXYLTRANSFERASE DOMAIN-CONTAINING PROTEIN"/>
    <property type="match status" value="1"/>
</dbReference>
<evidence type="ECO:0000259" key="4">
    <source>
        <dbReference type="SMART" id="SM00797"/>
    </source>
</evidence>
<evidence type="ECO:0000256" key="3">
    <source>
        <dbReference type="ARBA" id="ARBA00022840"/>
    </source>
</evidence>
<keyword evidence="2" id="KW-0378">Hydrolase</keyword>
<dbReference type="FunCoup" id="A0A1M6E0P7">
    <property type="interactions" value="94"/>
</dbReference>
<dbReference type="PANTHER" id="PTHR43309">
    <property type="entry name" value="5-OXOPROLINASE SUBUNIT C"/>
    <property type="match status" value="1"/>
</dbReference>
<dbReference type="SMART" id="SM00797">
    <property type="entry name" value="AHS2"/>
    <property type="match status" value="1"/>
</dbReference>
<keyword evidence="1" id="KW-0547">Nucleotide-binding</keyword>
<dbReference type="InterPro" id="IPR003778">
    <property type="entry name" value="CT_A_B"/>
</dbReference>
<organism evidence="5 6">
    <name type="scientific">Rubritalea squalenifaciens DSM 18772</name>
    <dbReference type="NCBI Taxonomy" id="1123071"/>
    <lineage>
        <taxon>Bacteria</taxon>
        <taxon>Pseudomonadati</taxon>
        <taxon>Verrucomicrobiota</taxon>
        <taxon>Verrucomicrobiia</taxon>
        <taxon>Verrucomicrobiales</taxon>
        <taxon>Rubritaleaceae</taxon>
        <taxon>Rubritalea</taxon>
    </lineage>
</organism>
<dbReference type="RefSeq" id="WP_143158269.1">
    <property type="nucleotide sequence ID" value="NZ_FQYR01000002.1"/>
</dbReference>
<accession>A0A1M6E0P7</accession>
<dbReference type="Gene3D" id="2.40.100.10">
    <property type="entry name" value="Cyclophilin-like"/>
    <property type="match status" value="1"/>
</dbReference>
<gene>
    <name evidence="5" type="ORF">SAMN02745181_0896</name>
</gene>
<dbReference type="GO" id="GO:0005524">
    <property type="term" value="F:ATP binding"/>
    <property type="evidence" value="ECO:0007669"/>
    <property type="project" value="UniProtKB-KW"/>
</dbReference>
<reference evidence="5 6" key="1">
    <citation type="submission" date="2016-11" db="EMBL/GenBank/DDBJ databases">
        <authorList>
            <person name="Jaros S."/>
            <person name="Januszkiewicz K."/>
            <person name="Wedrychowicz H."/>
        </authorList>
    </citation>
    <scope>NUCLEOTIDE SEQUENCE [LARGE SCALE GENOMIC DNA]</scope>
    <source>
        <strain evidence="5 6">DSM 18772</strain>
    </source>
</reference>
<proteinExistence type="predicted"/>
<feature type="domain" description="Carboxyltransferase" evidence="4">
    <location>
        <begin position="27"/>
        <end position="283"/>
    </location>
</feature>
<dbReference type="GO" id="GO:0016787">
    <property type="term" value="F:hydrolase activity"/>
    <property type="evidence" value="ECO:0007669"/>
    <property type="project" value="UniProtKB-KW"/>
</dbReference>
<protein>
    <submittedName>
        <fullName evidence="5">Biotin-dependent carboxylase uncharacterized domain-containing protein</fullName>
    </submittedName>
</protein>
<dbReference type="Pfam" id="PF02626">
    <property type="entry name" value="CT_A_B"/>
    <property type="match status" value="1"/>
</dbReference>
<dbReference type="EMBL" id="FQYR01000002">
    <property type="protein sequence ID" value="SHI79082.1"/>
    <property type="molecule type" value="Genomic_DNA"/>
</dbReference>
<dbReference type="InterPro" id="IPR029000">
    <property type="entry name" value="Cyclophilin-like_dom_sf"/>
</dbReference>
<evidence type="ECO:0000256" key="2">
    <source>
        <dbReference type="ARBA" id="ARBA00022801"/>
    </source>
</evidence>
<sequence>MTKPIAIAKTTGVGLSYQDLGRHGWTQYGVAPAGAMDKHAFSIANKLLDNHPNDLCLEMTLGCVSLHFLADTWISLSGAARCDQLPRWSARRVKAGDQVIIHPAKFGIWSYLAIPGGFSAPSQFGSASRHERSALGQAIFQNSEINWNAKSDPYPGIAARYMHSSEIRDYSTPPAIRVFPGPHEIPQAILDQLFSDTWSVSPQSDRTGFRLDGTTLDFKPSIRSLPVLPGTIQLPPSGQPIVTLNDGPTCGGYPILGIIHPEDLSYFVQHAPEASVHFTQCPNP</sequence>
<evidence type="ECO:0000313" key="6">
    <source>
        <dbReference type="Proteomes" id="UP000184510"/>
    </source>
</evidence>
<keyword evidence="3" id="KW-0067">ATP-binding</keyword>
<evidence type="ECO:0000313" key="5">
    <source>
        <dbReference type="EMBL" id="SHI79082.1"/>
    </source>
</evidence>
<dbReference type="SUPFAM" id="SSF50891">
    <property type="entry name" value="Cyclophilin-like"/>
    <property type="match status" value="1"/>
</dbReference>
<name>A0A1M6E0P7_9BACT</name>
<dbReference type="STRING" id="1123071.SAMN02745181_0896"/>
<dbReference type="InParanoid" id="A0A1M6E0P7"/>